<evidence type="ECO:0000313" key="6">
    <source>
        <dbReference type="Proteomes" id="UP000799439"/>
    </source>
</evidence>
<dbReference type="InterPro" id="IPR036291">
    <property type="entry name" value="NAD(P)-bd_dom_sf"/>
</dbReference>
<evidence type="ECO:0000256" key="1">
    <source>
        <dbReference type="ARBA" id="ARBA00008072"/>
    </source>
</evidence>
<dbReference type="Pfam" id="PF00107">
    <property type="entry name" value="ADH_zinc_N"/>
    <property type="match status" value="1"/>
</dbReference>
<dbReference type="CDD" id="cd08249">
    <property type="entry name" value="enoyl_reductase_like"/>
    <property type="match status" value="1"/>
</dbReference>
<dbReference type="Pfam" id="PF08240">
    <property type="entry name" value="ADH_N"/>
    <property type="match status" value="1"/>
</dbReference>
<evidence type="ECO:0000313" key="5">
    <source>
        <dbReference type="EMBL" id="KAF2149684.1"/>
    </source>
</evidence>
<dbReference type="SUPFAM" id="SSF50129">
    <property type="entry name" value="GroES-like"/>
    <property type="match status" value="1"/>
</dbReference>
<dbReference type="Gene3D" id="3.90.180.10">
    <property type="entry name" value="Medium-chain alcohol dehydrogenases, catalytic domain"/>
    <property type="match status" value="1"/>
</dbReference>
<dbReference type="InterPro" id="IPR013149">
    <property type="entry name" value="ADH-like_C"/>
</dbReference>
<dbReference type="PANTHER" id="PTHR45348">
    <property type="entry name" value="HYPOTHETICAL OXIDOREDUCTASE (EUROFUNG)"/>
    <property type="match status" value="1"/>
</dbReference>
<sequence length="335" mass="35490">MQHNKAAYIPSQGHHLEVRDAPYVKPGPDDVIIENHAVAINPVDWKQQDHGIFIDSYPSIFGCDVSGIVVEVGSHVTTFKNGDRVIGNSPCLTLGAKYGAYQLFVPCPANVTCKIPDNMSFETAVVLPLAINTAGSGLFRRDCLNLPAPSLRPVPSDVHVVVYGGSTSNGSAAVQLAKSAGVQIIAIASQPHHDFCTTLGANTLIDYKESDWVAKLANELKGKKVAGAYDSIGTETTMQSLADAFAQADISAPIESVAPVPIHIKGNLVFGTDVTKDNLLASALWKDFLPAALAHKKLLPKPDAKVVGHGLESIQAAMDTQKQGASASKLVIKIK</sequence>
<proteinExistence type="inferred from homology"/>
<dbReference type="SUPFAM" id="SSF51735">
    <property type="entry name" value="NAD(P)-binding Rossmann-fold domains"/>
    <property type="match status" value="1"/>
</dbReference>
<dbReference type="InterPro" id="IPR047122">
    <property type="entry name" value="Trans-enoyl_RdTase-like"/>
</dbReference>
<dbReference type="InterPro" id="IPR013154">
    <property type="entry name" value="ADH-like_N"/>
</dbReference>
<reference evidence="5" key="1">
    <citation type="journal article" date="2020" name="Stud. Mycol.">
        <title>101 Dothideomycetes genomes: a test case for predicting lifestyles and emergence of pathogens.</title>
        <authorList>
            <person name="Haridas S."/>
            <person name="Albert R."/>
            <person name="Binder M."/>
            <person name="Bloem J."/>
            <person name="Labutti K."/>
            <person name="Salamov A."/>
            <person name="Andreopoulos B."/>
            <person name="Baker S."/>
            <person name="Barry K."/>
            <person name="Bills G."/>
            <person name="Bluhm B."/>
            <person name="Cannon C."/>
            <person name="Castanera R."/>
            <person name="Culley D."/>
            <person name="Daum C."/>
            <person name="Ezra D."/>
            <person name="Gonzalez J."/>
            <person name="Henrissat B."/>
            <person name="Kuo A."/>
            <person name="Liang C."/>
            <person name="Lipzen A."/>
            <person name="Lutzoni F."/>
            <person name="Magnuson J."/>
            <person name="Mondo S."/>
            <person name="Nolan M."/>
            <person name="Ohm R."/>
            <person name="Pangilinan J."/>
            <person name="Park H.-J."/>
            <person name="Ramirez L."/>
            <person name="Alfaro M."/>
            <person name="Sun H."/>
            <person name="Tritt A."/>
            <person name="Yoshinaga Y."/>
            <person name="Zwiers L.-H."/>
            <person name="Turgeon B."/>
            <person name="Goodwin S."/>
            <person name="Spatafora J."/>
            <person name="Crous P."/>
            <person name="Grigoriev I."/>
        </authorList>
    </citation>
    <scope>NUCLEOTIDE SEQUENCE</scope>
    <source>
        <strain evidence="5">CBS 260.36</strain>
    </source>
</reference>
<dbReference type="AlphaFoldDB" id="A0A9P4MH61"/>
<dbReference type="PANTHER" id="PTHR45348:SF2">
    <property type="entry name" value="ZINC-TYPE ALCOHOL DEHYDROGENASE-LIKE PROTEIN C2E1P3.01"/>
    <property type="match status" value="1"/>
</dbReference>
<dbReference type="GO" id="GO:0016651">
    <property type="term" value="F:oxidoreductase activity, acting on NAD(P)H"/>
    <property type="evidence" value="ECO:0007669"/>
    <property type="project" value="InterPro"/>
</dbReference>
<feature type="domain" description="Enoyl reductase (ER)" evidence="4">
    <location>
        <begin position="13"/>
        <end position="332"/>
    </location>
</feature>
<organism evidence="5 6">
    <name type="scientific">Myriangium duriaei CBS 260.36</name>
    <dbReference type="NCBI Taxonomy" id="1168546"/>
    <lineage>
        <taxon>Eukaryota</taxon>
        <taxon>Fungi</taxon>
        <taxon>Dikarya</taxon>
        <taxon>Ascomycota</taxon>
        <taxon>Pezizomycotina</taxon>
        <taxon>Dothideomycetes</taxon>
        <taxon>Dothideomycetidae</taxon>
        <taxon>Myriangiales</taxon>
        <taxon>Myriangiaceae</taxon>
        <taxon>Myriangium</taxon>
    </lineage>
</organism>
<comment type="similarity">
    <text evidence="1">Belongs to the zinc-containing alcohol dehydrogenase family.</text>
</comment>
<evidence type="ECO:0000256" key="3">
    <source>
        <dbReference type="ARBA" id="ARBA00023002"/>
    </source>
</evidence>
<dbReference type="Gene3D" id="3.40.50.720">
    <property type="entry name" value="NAD(P)-binding Rossmann-like Domain"/>
    <property type="match status" value="1"/>
</dbReference>
<keyword evidence="6" id="KW-1185">Reference proteome</keyword>
<dbReference type="OrthoDB" id="48317at2759"/>
<evidence type="ECO:0000259" key="4">
    <source>
        <dbReference type="SMART" id="SM00829"/>
    </source>
</evidence>
<comment type="caution">
    <text evidence="5">The sequence shown here is derived from an EMBL/GenBank/DDBJ whole genome shotgun (WGS) entry which is preliminary data.</text>
</comment>
<dbReference type="Proteomes" id="UP000799439">
    <property type="component" value="Unassembled WGS sequence"/>
</dbReference>
<dbReference type="InterPro" id="IPR011032">
    <property type="entry name" value="GroES-like_sf"/>
</dbReference>
<dbReference type="SMART" id="SM00829">
    <property type="entry name" value="PKS_ER"/>
    <property type="match status" value="1"/>
</dbReference>
<dbReference type="InterPro" id="IPR020843">
    <property type="entry name" value="ER"/>
</dbReference>
<keyword evidence="3" id="KW-0560">Oxidoreductase</keyword>
<evidence type="ECO:0000256" key="2">
    <source>
        <dbReference type="ARBA" id="ARBA00011245"/>
    </source>
</evidence>
<dbReference type="EMBL" id="ML996091">
    <property type="protein sequence ID" value="KAF2149684.1"/>
    <property type="molecule type" value="Genomic_DNA"/>
</dbReference>
<accession>A0A9P4MH61</accession>
<comment type="subunit">
    <text evidence="2">Monomer.</text>
</comment>
<protein>
    <submittedName>
        <fullName evidence="5">GroES-like protein</fullName>
    </submittedName>
</protein>
<name>A0A9P4MH61_9PEZI</name>
<gene>
    <name evidence="5" type="ORF">K461DRAFT_261320</name>
</gene>